<sequence>MENKKKLALLAGAAALLIAAGFGGWKYWKSHQAVQVERLALDGDPGRQLAGDIMDKMYGKDAYDGKAKCWNIDHAASKDEDSATYCMKPLALDRVHAAGEERWYLFAGASRPDGSHVDSEALVGAFVVDAKGHELIAGNRELSFSNSFASAPAEVRLLQLSSSGYMGWFAEGGDEHQGITTSYPQLFAPKGKKVVGIGGEVFGKTESMAETLGFDYQPDASQPDAKVYPLLLTVKADKVVARFRFRFDHDKWRYVCADQACRKQQGIPEYQPEHADEAEGDDSQSTQPPATANAALFSDGAELSAADLKDVLGALGATYVVKDQDNWGFVTGPCRQPFKLSASYPSDEKDRHNELWVEGGSACTSGATGQSVWLFIRGEDGHLRANLGGPATKAAVTGDLNNGRYDLRLSGNGFCEAVWRWDGSQYQHLKNIATQPGGCGGE</sequence>
<evidence type="ECO:0000313" key="3">
    <source>
        <dbReference type="Proteomes" id="UP000180088"/>
    </source>
</evidence>
<dbReference type="AlphaFoldDB" id="A0A1S1WXY0"/>
<proteinExistence type="predicted"/>
<dbReference type="RefSeq" id="WP_071115079.1">
    <property type="nucleotide sequence ID" value="NZ_MKCS01000001.1"/>
</dbReference>
<gene>
    <name evidence="2" type="ORF">BI347_00510</name>
</gene>
<evidence type="ECO:0000313" key="2">
    <source>
        <dbReference type="EMBL" id="OHX12143.1"/>
    </source>
</evidence>
<dbReference type="EMBL" id="MKCS01000001">
    <property type="protein sequence ID" value="OHX12143.1"/>
    <property type="molecule type" value="Genomic_DNA"/>
</dbReference>
<feature type="region of interest" description="Disordered" evidence="1">
    <location>
        <begin position="272"/>
        <end position="291"/>
    </location>
</feature>
<organism evidence="2 3">
    <name type="scientific">Chromobacterium sphagni</name>
    <dbReference type="NCBI Taxonomy" id="1903179"/>
    <lineage>
        <taxon>Bacteria</taxon>
        <taxon>Pseudomonadati</taxon>
        <taxon>Pseudomonadota</taxon>
        <taxon>Betaproteobacteria</taxon>
        <taxon>Neisseriales</taxon>
        <taxon>Chromobacteriaceae</taxon>
        <taxon>Chromobacterium</taxon>
    </lineage>
</organism>
<accession>A0A1S1WXY0</accession>
<evidence type="ECO:0000256" key="1">
    <source>
        <dbReference type="SAM" id="MobiDB-lite"/>
    </source>
</evidence>
<protein>
    <submittedName>
        <fullName evidence="2">Uncharacterized protein</fullName>
    </submittedName>
</protein>
<reference evidence="2 3" key="1">
    <citation type="submission" date="2016-09" db="EMBL/GenBank/DDBJ databases">
        <title>Chromobacterium muskegensis sp. nov., an insecticidal bacterium isolated from Sphagnum bogs.</title>
        <authorList>
            <person name="Sparks M.E."/>
            <person name="Blackburn M.B."/>
            <person name="Gundersen-Rindal D.E."/>
            <person name="Mitchell A."/>
            <person name="Farrar R."/>
            <person name="Kuhar D."/>
        </authorList>
    </citation>
    <scope>NUCLEOTIDE SEQUENCE [LARGE SCALE GENOMIC DNA]</scope>
    <source>
        <strain evidence="2 3">37-2</strain>
    </source>
</reference>
<dbReference type="STRING" id="1903179.BI347_00510"/>
<name>A0A1S1WXY0_9NEIS</name>
<dbReference type="Proteomes" id="UP000180088">
    <property type="component" value="Unassembled WGS sequence"/>
</dbReference>
<dbReference type="OrthoDB" id="8595012at2"/>
<comment type="caution">
    <text evidence="2">The sequence shown here is derived from an EMBL/GenBank/DDBJ whole genome shotgun (WGS) entry which is preliminary data.</text>
</comment>